<evidence type="ECO:0000256" key="1">
    <source>
        <dbReference type="SAM" id="SignalP"/>
    </source>
</evidence>
<evidence type="ECO:0008006" key="3">
    <source>
        <dbReference type="Google" id="ProtNLM"/>
    </source>
</evidence>
<feature type="chain" id="PRO_5043627643" description="DUF945 domain-containing protein" evidence="1">
    <location>
        <begin position="25"/>
        <end position="399"/>
    </location>
</feature>
<dbReference type="RefSeq" id="WP_353640841.1">
    <property type="nucleotide sequence ID" value="NZ_CP159253.1"/>
</dbReference>
<evidence type="ECO:0000313" key="2">
    <source>
        <dbReference type="EMBL" id="XCG46591.1"/>
    </source>
</evidence>
<feature type="signal peptide" evidence="1">
    <location>
        <begin position="1"/>
        <end position="24"/>
    </location>
</feature>
<keyword evidence="1" id="KW-0732">Signal</keyword>
<dbReference type="AlphaFoldDB" id="A0AAU8CID5"/>
<protein>
    <recommendedName>
        <fullName evidence="3">DUF945 domain-containing protein</fullName>
    </recommendedName>
</protein>
<name>A0AAU8CID5_9HYPH</name>
<gene>
    <name evidence="2" type="ORF">ABVK50_14790</name>
</gene>
<sequence>MTIRRHVFHKLAVSTFLLTIPLHAAYAQDANAVAERFKKALADQGMNFTWTGISGDASSLALEGVSFTPTGQTESVALGKITFDGITEQDGGYRIETITTEPYSMTQEGLTFAVSPATFTGLTLPPEGSTDPVAAMAMYESMEIASISAKMADKTLFSLDSLSFEITPPADGAALEFTGSAKKFTADLTQAEDPQAKAVIEALGYQTINGNFEMAGSWQPSDGRMGLTQYDITVDDAGTLGFTFDLGGYTPAFLKSLQDLQKKMAEQPADADNSAQGLAMLGLMQQLTFHAANIRFDDDSLTGKVLDYVAKQQNMKPEDIANQAKAIVPFLTAQLNNPELSAQITAAVGKFLDDPQSIEVVAAPPAPVPFALIAAGAMATPLDLPKTLGVTVIANEDGE</sequence>
<organism evidence="2">
    <name type="scientific">Mesorhizobium sp. WSM2240</name>
    <dbReference type="NCBI Taxonomy" id="3228851"/>
    <lineage>
        <taxon>Bacteria</taxon>
        <taxon>Pseudomonadati</taxon>
        <taxon>Pseudomonadota</taxon>
        <taxon>Alphaproteobacteria</taxon>
        <taxon>Hyphomicrobiales</taxon>
        <taxon>Phyllobacteriaceae</taxon>
        <taxon>Mesorhizobium</taxon>
    </lineage>
</organism>
<reference evidence="2" key="1">
    <citation type="submission" date="2024-06" db="EMBL/GenBank/DDBJ databases">
        <title>Mesorhizobium karijinii sp. nov., a symbiont of the iconic Swainsona formosa from arid Australia.</title>
        <authorList>
            <person name="Hill Y.J."/>
            <person name="Watkin E.L.J."/>
            <person name="O'Hara G.W."/>
            <person name="Terpolilli J."/>
            <person name="Tye M.L."/>
            <person name="Kohlmeier M.G."/>
        </authorList>
    </citation>
    <scope>NUCLEOTIDE SEQUENCE</scope>
    <source>
        <strain evidence="2">WSM2240</strain>
    </source>
</reference>
<accession>A0AAU8CID5</accession>
<proteinExistence type="predicted"/>
<dbReference type="EMBL" id="CP159253">
    <property type="protein sequence ID" value="XCG46591.1"/>
    <property type="molecule type" value="Genomic_DNA"/>
</dbReference>